<evidence type="ECO:0000313" key="2">
    <source>
        <dbReference type="EMBL" id="MBW8684943.1"/>
    </source>
</evidence>
<accession>A0ABS7GEJ2</accession>
<proteinExistence type="predicted"/>
<dbReference type="EMBL" id="JAICCF010000002">
    <property type="protein sequence ID" value="MBW8684943.1"/>
    <property type="molecule type" value="Genomic_DNA"/>
</dbReference>
<sequence>MENVNILQIVIVLFIALAIVVFVVIRNKKDRKKLLKNDPVEGKIAEQHRNRDRR</sequence>
<protein>
    <submittedName>
        <fullName evidence="2">FeoB-associated Cys-rich membrane protein</fullName>
    </submittedName>
</protein>
<evidence type="ECO:0000313" key="3">
    <source>
        <dbReference type="Proteomes" id="UP000812961"/>
    </source>
</evidence>
<organism evidence="2 3">
    <name type="scientific">Chitinophaga rhizophila</name>
    <dbReference type="NCBI Taxonomy" id="2866212"/>
    <lineage>
        <taxon>Bacteria</taxon>
        <taxon>Pseudomonadati</taxon>
        <taxon>Bacteroidota</taxon>
        <taxon>Chitinophagia</taxon>
        <taxon>Chitinophagales</taxon>
        <taxon>Chitinophagaceae</taxon>
        <taxon>Chitinophaga</taxon>
    </lineage>
</organism>
<comment type="caution">
    <text evidence="2">The sequence shown here is derived from an EMBL/GenBank/DDBJ whole genome shotgun (WGS) entry which is preliminary data.</text>
</comment>
<evidence type="ECO:0000256" key="1">
    <source>
        <dbReference type="SAM" id="Phobius"/>
    </source>
</evidence>
<keyword evidence="1" id="KW-0472">Membrane</keyword>
<keyword evidence="1" id="KW-0812">Transmembrane</keyword>
<name>A0ABS7GEJ2_9BACT</name>
<reference evidence="2 3" key="1">
    <citation type="submission" date="2021-08" db="EMBL/GenBank/DDBJ databases">
        <title>The genome sequence of Chitinophaga sp. B61.</title>
        <authorList>
            <person name="Zhang X."/>
        </authorList>
    </citation>
    <scope>NUCLEOTIDE SEQUENCE [LARGE SCALE GENOMIC DNA]</scope>
    <source>
        <strain evidence="2 3">B61</strain>
    </source>
</reference>
<keyword evidence="1" id="KW-1133">Transmembrane helix</keyword>
<gene>
    <name evidence="2" type="ORF">K1Y79_11425</name>
</gene>
<keyword evidence="3" id="KW-1185">Reference proteome</keyword>
<dbReference type="Proteomes" id="UP000812961">
    <property type="component" value="Unassembled WGS sequence"/>
</dbReference>
<feature type="transmembrane region" description="Helical" evidence="1">
    <location>
        <begin position="6"/>
        <end position="25"/>
    </location>
</feature>
<dbReference type="RefSeq" id="WP_220250146.1">
    <property type="nucleotide sequence ID" value="NZ_JAICCF010000002.1"/>
</dbReference>